<dbReference type="SUPFAM" id="SSF53067">
    <property type="entry name" value="Actin-like ATPase domain"/>
    <property type="match status" value="2"/>
</dbReference>
<evidence type="ECO:0000313" key="2">
    <source>
        <dbReference type="EMBL" id="TYO99534.1"/>
    </source>
</evidence>
<reference evidence="2 3" key="1">
    <citation type="submission" date="2019-07" db="EMBL/GenBank/DDBJ databases">
        <title>Genomic Encyclopedia of Type Strains, Phase IV (KMG-IV): sequencing the most valuable type-strain genomes for metagenomic binning, comparative biology and taxonomic classification.</title>
        <authorList>
            <person name="Goeker M."/>
        </authorList>
    </citation>
    <scope>NUCLEOTIDE SEQUENCE [LARGE SCALE GENOMIC DNA]</scope>
    <source>
        <strain evidence="2 3">SS015</strain>
    </source>
</reference>
<dbReference type="GO" id="GO:0002949">
    <property type="term" value="P:tRNA threonylcarbamoyladenosine modification"/>
    <property type="evidence" value="ECO:0007669"/>
    <property type="project" value="InterPro"/>
</dbReference>
<dbReference type="CDD" id="cd24032">
    <property type="entry name" value="ASKHA_NBD_TsaB"/>
    <property type="match status" value="1"/>
</dbReference>
<evidence type="ECO:0000313" key="3">
    <source>
        <dbReference type="Proteomes" id="UP000324159"/>
    </source>
</evidence>
<dbReference type="InterPro" id="IPR043129">
    <property type="entry name" value="ATPase_NBD"/>
</dbReference>
<dbReference type="InterPro" id="IPR022496">
    <property type="entry name" value="T6A_TsaB"/>
</dbReference>
<dbReference type="Gene3D" id="3.30.420.40">
    <property type="match status" value="2"/>
</dbReference>
<dbReference type="NCBIfam" id="TIGR03725">
    <property type="entry name" value="T6A_YeaZ"/>
    <property type="match status" value="1"/>
</dbReference>
<protein>
    <submittedName>
        <fullName evidence="2">tRNA threonylcarbamoyladenosine biosynthesis protein TsaB</fullName>
    </submittedName>
</protein>
<proteinExistence type="predicted"/>
<keyword evidence="3" id="KW-1185">Reference proteome</keyword>
<name>A0A5D3WKK6_9BACT</name>
<dbReference type="OrthoDB" id="9809995at2"/>
<organism evidence="2 3">
    <name type="scientific">Geothermobacter ehrlichii</name>
    <dbReference type="NCBI Taxonomy" id="213224"/>
    <lineage>
        <taxon>Bacteria</taxon>
        <taxon>Pseudomonadati</taxon>
        <taxon>Thermodesulfobacteriota</taxon>
        <taxon>Desulfuromonadia</taxon>
        <taxon>Desulfuromonadales</taxon>
        <taxon>Geothermobacteraceae</taxon>
        <taxon>Geothermobacter</taxon>
    </lineage>
</organism>
<feature type="domain" description="Gcp-like" evidence="1">
    <location>
        <begin position="36"/>
        <end position="226"/>
    </location>
</feature>
<dbReference type="Proteomes" id="UP000324159">
    <property type="component" value="Unassembled WGS sequence"/>
</dbReference>
<sequence length="233" mass="24047">MGGRVLVVDTSTPAGSVALCEDGRVLAEYFRRLPGTHTDWLLAAVDRLLADAGTTLGELSLLAVVQGPGSFTGLRVGIATVKGLAMAAGLPVIGLSSLELLAAAVPFARMPVCALLDARKKEVYAALFDTANGLPVPLGVERVLPPERLAGELDGDILFVGEGAEVYRAFLAKRLGARAHFAGAAFQLPRASFGGRLALAKEAAGEAVSAAVLRPVYIRSSEAELARKGGVAC</sequence>
<gene>
    <name evidence="2" type="ORF">EDC39_10256</name>
</gene>
<dbReference type="PANTHER" id="PTHR11735:SF11">
    <property type="entry name" value="TRNA THREONYLCARBAMOYLADENOSINE BIOSYNTHESIS PROTEIN TSAB"/>
    <property type="match status" value="1"/>
</dbReference>
<evidence type="ECO:0000259" key="1">
    <source>
        <dbReference type="Pfam" id="PF00814"/>
    </source>
</evidence>
<dbReference type="PANTHER" id="PTHR11735">
    <property type="entry name" value="TRNA N6-ADENOSINE THREONYLCARBAMOYLTRANSFERASE"/>
    <property type="match status" value="1"/>
</dbReference>
<dbReference type="AlphaFoldDB" id="A0A5D3WKK6"/>
<dbReference type="InterPro" id="IPR000905">
    <property type="entry name" value="Gcp-like_dom"/>
</dbReference>
<dbReference type="EMBL" id="VNIB01000002">
    <property type="protein sequence ID" value="TYO99534.1"/>
    <property type="molecule type" value="Genomic_DNA"/>
</dbReference>
<dbReference type="GO" id="GO:0005829">
    <property type="term" value="C:cytosol"/>
    <property type="evidence" value="ECO:0007669"/>
    <property type="project" value="TreeGrafter"/>
</dbReference>
<dbReference type="Pfam" id="PF00814">
    <property type="entry name" value="TsaD"/>
    <property type="match status" value="1"/>
</dbReference>
<accession>A0A5D3WKK6</accession>
<comment type="caution">
    <text evidence="2">The sequence shown here is derived from an EMBL/GenBank/DDBJ whole genome shotgun (WGS) entry which is preliminary data.</text>
</comment>
<dbReference type="RefSeq" id="WP_148894725.1">
    <property type="nucleotide sequence ID" value="NZ_VNIB01000002.1"/>
</dbReference>